<dbReference type="InterPro" id="IPR011992">
    <property type="entry name" value="EF-hand-dom_pair"/>
</dbReference>
<dbReference type="Gene3D" id="1.10.238.10">
    <property type="entry name" value="EF-hand"/>
    <property type="match status" value="2"/>
</dbReference>
<keyword evidence="2" id="KW-0106">Calcium</keyword>
<proteinExistence type="predicted"/>
<sequence length="142" mass="16031">MEELQKYKAVFDEFDTSGDNKISKGELRDAMAKLGYNPTEQLMEMAMEELDKDNSGFLNFPEFMEFCQMQPPPDAGAGMRQAFEELDTDGSGYIGKDELREIFKRTGQNVSEGMLDKIAVKLGGEDGRISFEEFITLMNNAQ</sequence>
<dbReference type="Pfam" id="PF13499">
    <property type="entry name" value="EF-hand_7"/>
    <property type="match status" value="2"/>
</dbReference>
<evidence type="ECO:0000313" key="4">
    <source>
        <dbReference type="Proteomes" id="UP000515135"/>
    </source>
</evidence>
<dbReference type="CDD" id="cd00051">
    <property type="entry name" value="EFh"/>
    <property type="match status" value="1"/>
</dbReference>
<dbReference type="PANTHER" id="PTHR23048">
    <property type="entry name" value="MYOSIN LIGHT CHAIN 1, 3"/>
    <property type="match status" value="1"/>
</dbReference>
<dbReference type="InterPro" id="IPR002048">
    <property type="entry name" value="EF_hand_dom"/>
</dbReference>
<protein>
    <submittedName>
        <fullName evidence="5">Calmodulin-like</fullName>
    </submittedName>
</protein>
<organism evidence="4 5">
    <name type="scientific">Branchiostoma belcheri</name>
    <name type="common">Amphioxus</name>
    <dbReference type="NCBI Taxonomy" id="7741"/>
    <lineage>
        <taxon>Eukaryota</taxon>
        <taxon>Metazoa</taxon>
        <taxon>Chordata</taxon>
        <taxon>Cephalochordata</taxon>
        <taxon>Leptocardii</taxon>
        <taxon>Amphioxiformes</taxon>
        <taxon>Branchiostomatidae</taxon>
        <taxon>Branchiostoma</taxon>
    </lineage>
</organism>
<dbReference type="GeneID" id="109477918"/>
<dbReference type="PROSITE" id="PS50222">
    <property type="entry name" value="EF_HAND_2"/>
    <property type="match status" value="3"/>
</dbReference>
<dbReference type="InterPro" id="IPR050230">
    <property type="entry name" value="CALM/Myosin/TropC-like"/>
</dbReference>
<dbReference type="AlphaFoldDB" id="A0A6P4ZLN6"/>
<dbReference type="InterPro" id="IPR018247">
    <property type="entry name" value="EF_Hand_1_Ca_BS"/>
</dbReference>
<feature type="domain" description="EF-hand" evidence="3">
    <location>
        <begin position="38"/>
        <end position="73"/>
    </location>
</feature>
<dbReference type="KEGG" id="bbel:109477918"/>
<dbReference type="GO" id="GO:0005509">
    <property type="term" value="F:calcium ion binding"/>
    <property type="evidence" value="ECO:0007669"/>
    <property type="project" value="InterPro"/>
</dbReference>
<evidence type="ECO:0000256" key="2">
    <source>
        <dbReference type="ARBA" id="ARBA00022837"/>
    </source>
</evidence>
<dbReference type="RefSeq" id="XP_019634944.1">
    <property type="nucleotide sequence ID" value="XM_019779385.1"/>
</dbReference>
<dbReference type="PANTHER" id="PTHR23048:SF0">
    <property type="entry name" value="CALMODULIN LIKE 3"/>
    <property type="match status" value="1"/>
</dbReference>
<feature type="domain" description="EF-hand" evidence="3">
    <location>
        <begin position="74"/>
        <end position="109"/>
    </location>
</feature>
<accession>A0A6P4ZLN6</accession>
<evidence type="ECO:0000313" key="5">
    <source>
        <dbReference type="RefSeq" id="XP_019634944.1"/>
    </source>
</evidence>
<keyword evidence="4" id="KW-1185">Reference proteome</keyword>
<keyword evidence="1" id="KW-0677">Repeat</keyword>
<dbReference type="Proteomes" id="UP000515135">
    <property type="component" value="Unplaced"/>
</dbReference>
<reference evidence="5" key="1">
    <citation type="submission" date="2025-08" db="UniProtKB">
        <authorList>
            <consortium name="RefSeq"/>
        </authorList>
    </citation>
    <scope>IDENTIFICATION</scope>
    <source>
        <tissue evidence="5">Gonad</tissue>
    </source>
</reference>
<feature type="domain" description="EF-hand" evidence="3">
    <location>
        <begin position="2"/>
        <end position="37"/>
    </location>
</feature>
<evidence type="ECO:0000256" key="1">
    <source>
        <dbReference type="ARBA" id="ARBA00022737"/>
    </source>
</evidence>
<dbReference type="FunFam" id="1.10.238.10:FF:000001">
    <property type="entry name" value="Calmodulin 1"/>
    <property type="match status" value="1"/>
</dbReference>
<dbReference type="SMART" id="SM00054">
    <property type="entry name" value="EFh"/>
    <property type="match status" value="3"/>
</dbReference>
<dbReference type="PROSITE" id="PS00018">
    <property type="entry name" value="EF_HAND_1"/>
    <property type="match status" value="3"/>
</dbReference>
<dbReference type="SUPFAM" id="SSF47473">
    <property type="entry name" value="EF-hand"/>
    <property type="match status" value="1"/>
</dbReference>
<dbReference type="OrthoDB" id="343296at2759"/>
<evidence type="ECO:0000259" key="3">
    <source>
        <dbReference type="PROSITE" id="PS50222"/>
    </source>
</evidence>
<gene>
    <name evidence="5" type="primary">LOC109477918</name>
</gene>
<name>A0A6P4ZLN6_BRABE</name>
<dbReference type="GO" id="GO:0016460">
    <property type="term" value="C:myosin II complex"/>
    <property type="evidence" value="ECO:0007669"/>
    <property type="project" value="TreeGrafter"/>
</dbReference>